<proteinExistence type="predicted"/>
<protein>
    <submittedName>
        <fullName evidence="3">Uncharacterized protein</fullName>
    </submittedName>
</protein>
<dbReference type="GO" id="GO:0042276">
    <property type="term" value="P:error-prone translesion synthesis"/>
    <property type="evidence" value="ECO:0007669"/>
    <property type="project" value="TreeGrafter"/>
</dbReference>
<dbReference type="GO" id="GO:0070987">
    <property type="term" value="P:error-free translesion synthesis"/>
    <property type="evidence" value="ECO:0007669"/>
    <property type="project" value="TreeGrafter"/>
</dbReference>
<sequence length="140" mass="15661">MNIKPKLNISIEIPPPSQLDQSVLDALPSDLQEQIQQMYSLQQTETGSSSKKEPVNGYTTTFPQQPVGAVLLQIPDLKESSNDTGINVIALPAFSQVDPEVLAALPSELQAELRQAYDQKQKHQRLVFSIKVLQYQRLLY</sequence>
<dbReference type="OrthoDB" id="427711at2759"/>
<dbReference type="GO" id="GO:0005634">
    <property type="term" value="C:nucleus"/>
    <property type="evidence" value="ECO:0007669"/>
    <property type="project" value="TreeGrafter"/>
</dbReference>
<name>A0A9Q0XMF8_9SAUR</name>
<dbReference type="GO" id="GO:0003887">
    <property type="term" value="F:DNA-directed DNA polymerase activity"/>
    <property type="evidence" value="ECO:0007669"/>
    <property type="project" value="TreeGrafter"/>
</dbReference>
<evidence type="ECO:0000256" key="1">
    <source>
        <dbReference type="ARBA" id="ARBA00022679"/>
    </source>
</evidence>
<gene>
    <name evidence="3" type="ORF">JRQ81_019209</name>
</gene>
<dbReference type="PANTHER" id="PTHR45990:SF1">
    <property type="entry name" value="DNA REPAIR PROTEIN REV1"/>
    <property type="match status" value="1"/>
</dbReference>
<evidence type="ECO:0000313" key="3">
    <source>
        <dbReference type="EMBL" id="KAJ7319698.1"/>
    </source>
</evidence>
<dbReference type="PANTHER" id="PTHR45990">
    <property type="entry name" value="DNA REPAIR PROTEIN REV1"/>
    <property type="match status" value="1"/>
</dbReference>
<feature type="region of interest" description="Disordered" evidence="2">
    <location>
        <begin position="39"/>
        <end position="61"/>
    </location>
</feature>
<dbReference type="Proteomes" id="UP001142489">
    <property type="component" value="Unassembled WGS sequence"/>
</dbReference>
<dbReference type="InterPro" id="IPR025527">
    <property type="entry name" value="HUWE1/Rev1_UBM"/>
</dbReference>
<keyword evidence="1" id="KW-0808">Transferase</keyword>
<dbReference type="EMBL" id="JAPFRF010000010">
    <property type="protein sequence ID" value="KAJ7319698.1"/>
    <property type="molecule type" value="Genomic_DNA"/>
</dbReference>
<evidence type="ECO:0000313" key="4">
    <source>
        <dbReference type="Proteomes" id="UP001142489"/>
    </source>
</evidence>
<accession>A0A9Q0XMF8</accession>
<keyword evidence="4" id="KW-1185">Reference proteome</keyword>
<reference evidence="3" key="1">
    <citation type="journal article" date="2023" name="DNA Res.">
        <title>Chromosome-level genome assembly of Phrynocephalus forsythii using third-generation DNA sequencing and Hi-C analysis.</title>
        <authorList>
            <person name="Qi Y."/>
            <person name="Zhao W."/>
            <person name="Zhao Y."/>
            <person name="Niu C."/>
            <person name="Cao S."/>
            <person name="Zhang Y."/>
        </authorList>
    </citation>
    <scope>NUCLEOTIDE SEQUENCE</scope>
    <source>
        <tissue evidence="3">Muscle</tissue>
    </source>
</reference>
<comment type="caution">
    <text evidence="3">The sequence shown here is derived from an EMBL/GenBank/DDBJ whole genome shotgun (WGS) entry which is preliminary data.</text>
</comment>
<feature type="compositionally biased region" description="Polar residues" evidence="2">
    <location>
        <begin position="39"/>
        <end position="49"/>
    </location>
</feature>
<dbReference type="Gene3D" id="6.10.250.1630">
    <property type="match status" value="2"/>
</dbReference>
<organism evidence="3 4">
    <name type="scientific">Phrynocephalus forsythii</name>
    <dbReference type="NCBI Taxonomy" id="171643"/>
    <lineage>
        <taxon>Eukaryota</taxon>
        <taxon>Metazoa</taxon>
        <taxon>Chordata</taxon>
        <taxon>Craniata</taxon>
        <taxon>Vertebrata</taxon>
        <taxon>Euteleostomi</taxon>
        <taxon>Lepidosauria</taxon>
        <taxon>Squamata</taxon>
        <taxon>Bifurcata</taxon>
        <taxon>Unidentata</taxon>
        <taxon>Episquamata</taxon>
        <taxon>Toxicofera</taxon>
        <taxon>Iguania</taxon>
        <taxon>Acrodonta</taxon>
        <taxon>Agamidae</taxon>
        <taxon>Agaminae</taxon>
        <taxon>Phrynocephalus</taxon>
    </lineage>
</organism>
<dbReference type="AlphaFoldDB" id="A0A9Q0XMF8"/>
<dbReference type="Pfam" id="PF14377">
    <property type="entry name" value="UBM"/>
    <property type="match status" value="2"/>
</dbReference>
<dbReference type="GO" id="GO:0017125">
    <property type="term" value="F:deoxycytidyl transferase activity"/>
    <property type="evidence" value="ECO:0007669"/>
    <property type="project" value="TreeGrafter"/>
</dbReference>
<evidence type="ECO:0000256" key="2">
    <source>
        <dbReference type="SAM" id="MobiDB-lite"/>
    </source>
</evidence>